<evidence type="ECO:0000313" key="1">
    <source>
        <dbReference type="Proteomes" id="UP000887576"/>
    </source>
</evidence>
<protein>
    <submittedName>
        <fullName evidence="2">RING-type domain-containing protein</fullName>
    </submittedName>
</protein>
<sequence length="203" mass="22944">MDCKWLHCVFCSRFPQPDVKFFIGSCGDVACSKCVEKKLLTPKCSRCNRNTNMLEINADMKDTVKMFFSDSALEYEKFLKSVKKIADFQSKNYMNLINFKNKKIREMSQHGSNADKILIARLKREKAKLEADFKALQAETLNHSKMGGMMDVTRNLLAGTGEDNLPVSSFLNNMTTVDNQEKATAAVLDNNQKQVDFNTTVSG</sequence>
<accession>A0AC34QQM1</accession>
<organism evidence="1 2">
    <name type="scientific">Panagrolaimus sp. JU765</name>
    <dbReference type="NCBI Taxonomy" id="591449"/>
    <lineage>
        <taxon>Eukaryota</taxon>
        <taxon>Metazoa</taxon>
        <taxon>Ecdysozoa</taxon>
        <taxon>Nematoda</taxon>
        <taxon>Chromadorea</taxon>
        <taxon>Rhabditida</taxon>
        <taxon>Tylenchina</taxon>
        <taxon>Panagrolaimomorpha</taxon>
        <taxon>Panagrolaimoidea</taxon>
        <taxon>Panagrolaimidae</taxon>
        <taxon>Panagrolaimus</taxon>
    </lineage>
</organism>
<proteinExistence type="predicted"/>
<name>A0AC34QQM1_9BILA</name>
<evidence type="ECO:0000313" key="2">
    <source>
        <dbReference type="WBParaSite" id="JU765_v2.g18422.t1"/>
    </source>
</evidence>
<dbReference type="WBParaSite" id="JU765_v2.g18422.t1">
    <property type="protein sequence ID" value="JU765_v2.g18422.t1"/>
    <property type="gene ID" value="JU765_v2.g18422"/>
</dbReference>
<reference evidence="2" key="1">
    <citation type="submission" date="2022-11" db="UniProtKB">
        <authorList>
            <consortium name="WormBaseParasite"/>
        </authorList>
    </citation>
    <scope>IDENTIFICATION</scope>
</reference>
<dbReference type="Proteomes" id="UP000887576">
    <property type="component" value="Unplaced"/>
</dbReference>